<gene>
    <name evidence="3" type="ordered locus">DSY3799</name>
</gene>
<evidence type="ECO:0000256" key="2">
    <source>
        <dbReference type="ARBA" id="ARBA00022679"/>
    </source>
</evidence>
<accession>Q24QV4</accession>
<dbReference type="InterPro" id="IPR050509">
    <property type="entry name" value="CoA-transferase_III"/>
</dbReference>
<dbReference type="KEGG" id="dsy:DSY3799"/>
<dbReference type="SUPFAM" id="SSF89796">
    <property type="entry name" value="CoA-transferase family III (CaiB/BaiF)"/>
    <property type="match status" value="1"/>
</dbReference>
<reference evidence="3 4" key="1">
    <citation type="journal article" date="2006" name="J. Bacteriol.">
        <title>Complete genome sequence of the dehalorespiring bacterium Desulfitobacterium hafniense Y51 and comparison with Dehalococcoides ethenogenes 195.</title>
        <authorList>
            <person name="Nonaka H."/>
            <person name="Keresztes G."/>
            <person name="Shinoda Y."/>
            <person name="Ikenaga Y."/>
            <person name="Abe M."/>
            <person name="Naito K."/>
            <person name="Inatomi K."/>
            <person name="Furukawa K."/>
            <person name="Inui M."/>
            <person name="Yukawa H."/>
        </authorList>
    </citation>
    <scope>NUCLEOTIDE SEQUENCE [LARGE SCALE GENOMIC DNA]</scope>
    <source>
        <strain evidence="3 4">Y51</strain>
    </source>
</reference>
<keyword evidence="4" id="KW-1185">Reference proteome</keyword>
<proteinExistence type="inferred from homology"/>
<dbReference type="PANTHER" id="PTHR48228">
    <property type="entry name" value="SUCCINYL-COA--D-CITRAMALATE COA-TRANSFERASE"/>
    <property type="match status" value="1"/>
</dbReference>
<dbReference type="InterPro" id="IPR023606">
    <property type="entry name" value="CoA-Trfase_III_dom_1_sf"/>
</dbReference>
<sequence>MPNDFTPILKEFPQFGPLQGIRILDSGGVVAGPWGASLAAEFGAEVIKIEALSGDIMRGQLPAIETTDGKKQSTAWAQDFRNKLDIALNFKSAEGKEIFARLIKESDIWTEASIPGTYANSFGISDEWVHSINPKIVIAHVSGFGQTGDPNYVHRPSYDMIGQAFSGFCDLNGFPDGPPMRTGGYTNDYIAATWALWSSLAAYIYAQKTGKGQSIDIAQFEPQFRMGEAGMMDYLMLNKRRRRAGNYPPNGTHPFGIYPCKDGYIALAIAGEAPLARTKKLVPELNNDKYSNLADQITYGSEIKEIIERWLSDKTASEVEDLFVSNSIPATQVMTYESIENHPHYKARDMLIEWEDPTVGKIKGVGLTPKFSETPGLIWRGSPTLGMDTDEIMEKIGFSEDETVSLKAKGVIK</sequence>
<dbReference type="STRING" id="138119.DSY3799"/>
<dbReference type="InterPro" id="IPR003673">
    <property type="entry name" value="CoA-Trfase_fam_III"/>
</dbReference>
<dbReference type="PANTHER" id="PTHR48228:SF6">
    <property type="entry name" value="L-CARNITINE COA-TRANSFERASE"/>
    <property type="match status" value="1"/>
</dbReference>
<name>Q24QV4_DESHY</name>
<dbReference type="Gene3D" id="3.40.50.10540">
    <property type="entry name" value="Crotonobetainyl-coa:carnitine coa-transferase, domain 1"/>
    <property type="match status" value="1"/>
</dbReference>
<dbReference type="Proteomes" id="UP000001946">
    <property type="component" value="Chromosome"/>
</dbReference>
<comment type="similarity">
    <text evidence="1">Belongs to the CoA-transferase III family.</text>
</comment>
<evidence type="ECO:0008006" key="5">
    <source>
        <dbReference type="Google" id="ProtNLM"/>
    </source>
</evidence>
<dbReference type="Gene3D" id="3.30.1540.10">
    <property type="entry name" value="formyl-coa transferase, domain 3"/>
    <property type="match status" value="1"/>
</dbReference>
<dbReference type="HOGENOM" id="CLU_033975_2_0_9"/>
<dbReference type="EMBL" id="AP008230">
    <property type="protein sequence ID" value="BAE85588.1"/>
    <property type="molecule type" value="Genomic_DNA"/>
</dbReference>
<evidence type="ECO:0000256" key="1">
    <source>
        <dbReference type="ARBA" id="ARBA00008383"/>
    </source>
</evidence>
<evidence type="ECO:0000313" key="4">
    <source>
        <dbReference type="Proteomes" id="UP000001946"/>
    </source>
</evidence>
<dbReference type="GO" id="GO:0016740">
    <property type="term" value="F:transferase activity"/>
    <property type="evidence" value="ECO:0007669"/>
    <property type="project" value="UniProtKB-KW"/>
</dbReference>
<dbReference type="eggNOG" id="COG1804">
    <property type="taxonomic scope" value="Bacteria"/>
</dbReference>
<keyword evidence="2" id="KW-0808">Transferase</keyword>
<dbReference type="Pfam" id="PF02515">
    <property type="entry name" value="CoA_transf_3"/>
    <property type="match status" value="1"/>
</dbReference>
<dbReference type="RefSeq" id="WP_011461385.1">
    <property type="nucleotide sequence ID" value="NC_007907.1"/>
</dbReference>
<dbReference type="InterPro" id="IPR044855">
    <property type="entry name" value="CoA-Trfase_III_dom3_sf"/>
</dbReference>
<dbReference type="AlphaFoldDB" id="Q24QV4"/>
<organism evidence="3 4">
    <name type="scientific">Desulfitobacterium hafniense (strain Y51)</name>
    <dbReference type="NCBI Taxonomy" id="138119"/>
    <lineage>
        <taxon>Bacteria</taxon>
        <taxon>Bacillati</taxon>
        <taxon>Bacillota</taxon>
        <taxon>Clostridia</taxon>
        <taxon>Eubacteriales</taxon>
        <taxon>Desulfitobacteriaceae</taxon>
        <taxon>Desulfitobacterium</taxon>
    </lineage>
</organism>
<protein>
    <recommendedName>
        <fullName evidence="5">CoA transferase</fullName>
    </recommendedName>
</protein>
<evidence type="ECO:0000313" key="3">
    <source>
        <dbReference type="EMBL" id="BAE85588.1"/>
    </source>
</evidence>